<reference evidence="1" key="1">
    <citation type="journal article" date="2014" name="Nat. Commun.">
        <title>The tobacco genome sequence and its comparison with those of tomato and potato.</title>
        <authorList>
            <person name="Sierro N."/>
            <person name="Battey J.N."/>
            <person name="Ouadi S."/>
            <person name="Bakaher N."/>
            <person name="Bovet L."/>
            <person name="Willig A."/>
            <person name="Goepfert S."/>
            <person name="Peitsch M.C."/>
            <person name="Ivanov N.V."/>
        </authorList>
    </citation>
    <scope>NUCLEOTIDE SEQUENCE [LARGE SCALE GENOMIC DNA]</scope>
</reference>
<dbReference type="InterPro" id="IPR008480">
    <property type="entry name" value="DUF761_pln"/>
</dbReference>
<organism evidence="1 2">
    <name type="scientific">Nicotiana tabacum</name>
    <name type="common">Common tobacco</name>
    <dbReference type="NCBI Taxonomy" id="4097"/>
    <lineage>
        <taxon>Eukaryota</taxon>
        <taxon>Viridiplantae</taxon>
        <taxon>Streptophyta</taxon>
        <taxon>Embryophyta</taxon>
        <taxon>Tracheophyta</taxon>
        <taxon>Spermatophyta</taxon>
        <taxon>Magnoliopsida</taxon>
        <taxon>eudicotyledons</taxon>
        <taxon>Gunneridae</taxon>
        <taxon>Pentapetalae</taxon>
        <taxon>asterids</taxon>
        <taxon>lamiids</taxon>
        <taxon>Solanales</taxon>
        <taxon>Solanaceae</taxon>
        <taxon>Nicotianoideae</taxon>
        <taxon>Nicotianeae</taxon>
        <taxon>Nicotiana</taxon>
    </lineage>
</organism>
<evidence type="ECO:0000313" key="2">
    <source>
        <dbReference type="RefSeq" id="XP_016468058.1"/>
    </source>
</evidence>
<name>A0A1S3ZUR4_TOBAC</name>
<dbReference type="AlphaFoldDB" id="A0A1S3ZUR4"/>
<dbReference type="PANTHER" id="PTHR33265:SF10">
    <property type="entry name" value="OS01G0133200 PROTEIN"/>
    <property type="match status" value="1"/>
</dbReference>
<dbReference type="Proteomes" id="UP000790787">
    <property type="component" value="Chromosome 12"/>
</dbReference>
<proteinExistence type="predicted"/>
<dbReference type="OMA" id="TPLIHYH"/>
<accession>A0A1S3ZUR4</accession>
<dbReference type="PANTHER" id="PTHR33265">
    <property type="entry name" value="AVR9/CF-9 RAPIDLY ELICITED PROTEIN-RELATED"/>
    <property type="match status" value="1"/>
</dbReference>
<evidence type="ECO:0000313" key="1">
    <source>
        <dbReference type="Proteomes" id="UP000790787"/>
    </source>
</evidence>
<protein>
    <submittedName>
        <fullName evidence="2">Uncharacterized protein LOC107790619</fullName>
    </submittedName>
</protein>
<dbReference type="RefSeq" id="XP_016468058.1">
    <property type="nucleotide sequence ID" value="XM_016612572.1"/>
</dbReference>
<sequence>MPKKRSPIFQKLSSLLNMSIFIAKMRKPIIPRLISLKRARKMKKFSLLKHYNYGYVQEYQFSPSNTPLLQYHKKKSLKKQKSYRDFCSVFYISKCLGLINGQGEEKMRYPKLELEGLASMGDAVVGREFSEGSDFIEGDDFIDERAEKFIERFYEEMRLQRQESLLEQFNALVDN</sequence>
<dbReference type="GeneID" id="107790619"/>
<gene>
    <name evidence="2" type="primary">LOC107790619</name>
</gene>
<dbReference type="PaxDb" id="4097-A0A1S3ZUR4"/>
<dbReference type="RefSeq" id="XP_016468058.1">
    <property type="nucleotide sequence ID" value="XM_016612572.2"/>
</dbReference>
<dbReference type="KEGG" id="nta:107790619"/>
<dbReference type="OrthoDB" id="1936669at2759"/>
<dbReference type="Pfam" id="PF05553">
    <property type="entry name" value="DUF761"/>
    <property type="match status" value="1"/>
</dbReference>
<reference evidence="2" key="2">
    <citation type="submission" date="2025-08" db="UniProtKB">
        <authorList>
            <consortium name="RefSeq"/>
        </authorList>
    </citation>
    <scope>IDENTIFICATION</scope>
    <source>
        <tissue evidence="2">Leaf</tissue>
    </source>
</reference>
<keyword evidence="1" id="KW-1185">Reference proteome</keyword>